<organism evidence="2 3">
    <name type="scientific">Nostoc commune NIES-4072</name>
    <dbReference type="NCBI Taxonomy" id="2005467"/>
    <lineage>
        <taxon>Bacteria</taxon>
        <taxon>Bacillati</taxon>
        <taxon>Cyanobacteriota</taxon>
        <taxon>Cyanophyceae</taxon>
        <taxon>Nostocales</taxon>
        <taxon>Nostocaceae</taxon>
        <taxon>Nostoc</taxon>
    </lineage>
</organism>
<dbReference type="OrthoDB" id="481127at2"/>
<dbReference type="AlphaFoldDB" id="A0A2R5FKB4"/>
<name>A0A2R5FKB4_NOSCO</name>
<protein>
    <recommendedName>
        <fullName evidence="1">SGNH hydrolase-type esterase domain-containing protein</fullName>
    </recommendedName>
</protein>
<dbReference type="RefSeq" id="WP_109009053.1">
    <property type="nucleotide sequence ID" value="NZ_BDUD01000001.1"/>
</dbReference>
<gene>
    <name evidence="2" type="ORF">NIES4072_28770</name>
</gene>
<reference evidence="2 3" key="1">
    <citation type="submission" date="2017-06" db="EMBL/GenBank/DDBJ databases">
        <title>Genome sequencing of cyanobaciteial culture collection at National Institute for Environmental Studies (NIES).</title>
        <authorList>
            <person name="Hirose Y."/>
            <person name="Shimura Y."/>
            <person name="Fujisawa T."/>
            <person name="Nakamura Y."/>
            <person name="Kawachi M."/>
        </authorList>
    </citation>
    <scope>NUCLEOTIDE SEQUENCE [LARGE SCALE GENOMIC DNA]</scope>
    <source>
        <strain evidence="2 3">NIES-4072</strain>
    </source>
</reference>
<feature type="domain" description="SGNH hydrolase-type esterase" evidence="1">
    <location>
        <begin position="83"/>
        <end position="300"/>
    </location>
</feature>
<dbReference type="SUPFAM" id="SSF52266">
    <property type="entry name" value="SGNH hydrolase"/>
    <property type="match status" value="1"/>
</dbReference>
<dbReference type="InterPro" id="IPR013830">
    <property type="entry name" value="SGNH_hydro"/>
</dbReference>
<dbReference type="Pfam" id="PF13472">
    <property type="entry name" value="Lipase_GDSL_2"/>
    <property type="match status" value="1"/>
</dbReference>
<dbReference type="EMBL" id="BDUD01000001">
    <property type="protein sequence ID" value="GBG19210.1"/>
    <property type="molecule type" value="Genomic_DNA"/>
</dbReference>
<dbReference type="CDD" id="cd00229">
    <property type="entry name" value="SGNH_hydrolase"/>
    <property type="match status" value="1"/>
</dbReference>
<keyword evidence="3" id="KW-1185">Reference proteome</keyword>
<evidence type="ECO:0000259" key="1">
    <source>
        <dbReference type="Pfam" id="PF13472"/>
    </source>
</evidence>
<dbReference type="Gene3D" id="3.40.50.1110">
    <property type="entry name" value="SGNH hydrolase"/>
    <property type="match status" value="1"/>
</dbReference>
<proteinExistence type="predicted"/>
<comment type="caution">
    <text evidence="2">The sequence shown here is derived from an EMBL/GenBank/DDBJ whole genome shotgun (WGS) entry which is preliminary data.</text>
</comment>
<sequence length="323" mass="36565">MKVALIVFLVVVVALFVVVEIGLRSLFGFGNPLIYIGDEQIGYLLAPNQRTRRFGNRIEINQYSMRGNPLKQTPAPSGLRILLLGDSIANGGWWTDQTNTISTMMMRSLASSTNNSYQEVEVLNASANSWGPRNELAYLQKFSNFNAQAVVLLINTDDLFATAPTSLPVGRDRNYPNSKPPLALVEVWQRYIVKQQPIPEMEIVQNEAGDRVGINLEAIGKIQALNRQTNSQFLLVMTPLLREIGEPGPRDYEIIARQRLNNYTKFQQINYIDFLPIFNSITNPQALYHDHIHLNLEGNKVVSEVMERSLLEILREIPHPQSY</sequence>
<accession>A0A2R5FKB4</accession>
<evidence type="ECO:0000313" key="3">
    <source>
        <dbReference type="Proteomes" id="UP000245124"/>
    </source>
</evidence>
<evidence type="ECO:0000313" key="2">
    <source>
        <dbReference type="EMBL" id="GBG19210.1"/>
    </source>
</evidence>
<dbReference type="InterPro" id="IPR036514">
    <property type="entry name" value="SGNH_hydro_sf"/>
</dbReference>
<dbReference type="Proteomes" id="UP000245124">
    <property type="component" value="Unassembled WGS sequence"/>
</dbReference>